<dbReference type="AlphaFoldDB" id="A0A1G2GR59"/>
<evidence type="ECO:0000313" key="2">
    <source>
        <dbReference type="Proteomes" id="UP000179106"/>
    </source>
</evidence>
<protein>
    <recommendedName>
        <fullName evidence="3">Nudix hydrolase domain-containing protein</fullName>
    </recommendedName>
</protein>
<organism evidence="1 2">
    <name type="scientific">Candidatus Ryanbacteria bacterium RIFCSPLOWO2_01_FULL_48_26</name>
    <dbReference type="NCBI Taxonomy" id="1802126"/>
    <lineage>
        <taxon>Bacteria</taxon>
        <taxon>Candidatus Ryaniibacteriota</taxon>
    </lineage>
</organism>
<evidence type="ECO:0008006" key="3">
    <source>
        <dbReference type="Google" id="ProtNLM"/>
    </source>
</evidence>
<accession>A0A1G2GR59</accession>
<sequence length="215" mass="24277">MNATITEKAALIPGTSFTEAEDYCLIMFLDDVRKNKCRWPTEASTRAAHGVVSYWAAELVITRPGAQGTEILLAQYDGGIEEFKNCWHIPGGYNNPEDQGEPGSSVSCNGWGIKSIQPVVSRIAKRELGMDARVRNILDLFWWQRREEKWEAEKGQHPYGTPLSIYVQCELTGVFCPTGKIQFFPVMRLPSPIVIPHLQFIAEHLVLKEILKEKT</sequence>
<name>A0A1G2GR59_9BACT</name>
<dbReference type="EMBL" id="MHNW01000041">
    <property type="protein sequence ID" value="OGZ52686.1"/>
    <property type="molecule type" value="Genomic_DNA"/>
</dbReference>
<comment type="caution">
    <text evidence="1">The sequence shown here is derived from an EMBL/GenBank/DDBJ whole genome shotgun (WGS) entry which is preliminary data.</text>
</comment>
<evidence type="ECO:0000313" key="1">
    <source>
        <dbReference type="EMBL" id="OGZ52686.1"/>
    </source>
</evidence>
<proteinExistence type="predicted"/>
<gene>
    <name evidence="1" type="ORF">A3B25_03445</name>
</gene>
<dbReference type="Proteomes" id="UP000179106">
    <property type="component" value="Unassembled WGS sequence"/>
</dbReference>
<reference evidence="1 2" key="1">
    <citation type="journal article" date="2016" name="Nat. Commun.">
        <title>Thousands of microbial genomes shed light on interconnected biogeochemical processes in an aquifer system.</title>
        <authorList>
            <person name="Anantharaman K."/>
            <person name="Brown C.T."/>
            <person name="Hug L.A."/>
            <person name="Sharon I."/>
            <person name="Castelle C.J."/>
            <person name="Probst A.J."/>
            <person name="Thomas B.C."/>
            <person name="Singh A."/>
            <person name="Wilkins M.J."/>
            <person name="Karaoz U."/>
            <person name="Brodie E.L."/>
            <person name="Williams K.H."/>
            <person name="Hubbard S.S."/>
            <person name="Banfield J.F."/>
        </authorList>
    </citation>
    <scope>NUCLEOTIDE SEQUENCE [LARGE SCALE GENOMIC DNA]</scope>
</reference>